<dbReference type="VEuPathDB" id="VectorBase:MDOMA2_008991"/>
<evidence type="ECO:0000313" key="1">
    <source>
        <dbReference type="EnsemblMetazoa" id="MDOA012939-PA"/>
    </source>
</evidence>
<dbReference type="RefSeq" id="XP_005182017.3">
    <property type="nucleotide sequence ID" value="XM_005181960.4"/>
</dbReference>
<protein>
    <submittedName>
        <fullName evidence="1">Uncharacterized protein</fullName>
    </submittedName>
</protein>
<proteinExistence type="predicted"/>
<dbReference type="AlphaFoldDB" id="A0A1I8N9E0"/>
<dbReference type="KEGG" id="mde:101896167"/>
<reference evidence="1" key="1">
    <citation type="submission" date="2020-05" db="UniProtKB">
        <authorList>
            <consortium name="EnsemblMetazoa"/>
        </authorList>
    </citation>
    <scope>IDENTIFICATION</scope>
    <source>
        <strain evidence="1">Aabys</strain>
    </source>
</reference>
<accession>A0A1I8N9E0</accession>
<sequence>MRDLFKTLEKLKSETVMEYCEEFNGIKSVLEHCNKHVKPFNKVYFRGGNEAFINELVRRLQDYLSEAGLVDKETKKPLPEKSHILRKILMFLMFNTDATYKYDLRSDQNIVHVLEICPLLPKFMLVTLVWELHFDQYFNEMLSYSPCWFSFQYFEPATDSLKYIDDAFEVLAKVEQLLKAIFISITRSELRIMDSVDKRIIYNKLYDYAMNLLRLFYTPDAEKFANFSKKKMYKYSGFALKHLLEMVLYAFDVYENGDLANPLENWPEYDICQQPCKKENGNVSTAQSKDLKEQQMKIITALLNALQNNVLLVKIDIFIYWVEIDLNEKQTLQEVVGEMAYRVGERMLKNSAFGHDVQQQLKVIEIRPRTLEETVQEARIGDILNALDDKSLEYKVRRAWFNELINRTVVALGNDECLLAIKQNIKLMNVEHCKQVLDFIKLEIIRNHNEDLNDSDIDTKPNIENMDIDPEDYEELSELVLLAMENFNEDQILDVLNYQCKLFGYESTLFARSDVANRSTEFFNKCDTDANEFDLQQFLLLTFEQAQLVWQNFFECACHNLQHIESYCKTVKRCRPLSNSYFRPQLMAAFNDLSSLEQRYFPALLCEIYFTLYYPDNKTEFLKQIIHKQVNQFLDNQQFTYLLPLVKCLNLINSYGETQSTKPLNFGEITAPVLLMAAQIMDKARWDLITYTDVRDEIVRECIQFIQKTSKKFLPNATEKDRKWITKVIKDSYKPLTQYYFQKYSMTPDQIPIEFDRFLIRLDIEDKSEAEMFLIINYVRCTMKETEWLARSERLLPHISDVMIILSGVVNETENPNAINNYRHCLANYANIVQRFLLPQIEDDNKAIEKLEIKVLKIISSAPEQIYEETFMSFESLLLDIVRKCGRPLEENISKNIQKYVDTMKECSARQIFTDKLKALVTEMS</sequence>
<dbReference type="EnsemblMetazoa" id="MDOA012939-RA">
    <property type="protein sequence ID" value="MDOA012939-PA"/>
    <property type="gene ID" value="MDOA012939"/>
</dbReference>
<dbReference type="OrthoDB" id="6588253at2759"/>
<organism evidence="1">
    <name type="scientific">Musca domestica</name>
    <name type="common">House fly</name>
    <dbReference type="NCBI Taxonomy" id="7370"/>
    <lineage>
        <taxon>Eukaryota</taxon>
        <taxon>Metazoa</taxon>
        <taxon>Ecdysozoa</taxon>
        <taxon>Arthropoda</taxon>
        <taxon>Hexapoda</taxon>
        <taxon>Insecta</taxon>
        <taxon>Pterygota</taxon>
        <taxon>Neoptera</taxon>
        <taxon>Endopterygota</taxon>
        <taxon>Diptera</taxon>
        <taxon>Brachycera</taxon>
        <taxon>Muscomorpha</taxon>
        <taxon>Muscoidea</taxon>
        <taxon>Muscidae</taxon>
        <taxon>Musca</taxon>
    </lineage>
</organism>
<name>A0A1I8N9E0_MUSDO</name>
<gene>
    <name evidence="1" type="primary">101896167</name>
</gene>
<dbReference type="VEuPathDB" id="VectorBase:MDOA012939"/>